<dbReference type="AlphaFoldDB" id="A0A2V1DI25"/>
<accession>A0A2V1DI25</accession>
<feature type="region of interest" description="Disordered" evidence="1">
    <location>
        <begin position="49"/>
        <end position="69"/>
    </location>
</feature>
<name>A0A2V1DI25_9PLEO</name>
<organism evidence="2 3">
    <name type="scientific">Periconia macrospinosa</name>
    <dbReference type="NCBI Taxonomy" id="97972"/>
    <lineage>
        <taxon>Eukaryota</taxon>
        <taxon>Fungi</taxon>
        <taxon>Dikarya</taxon>
        <taxon>Ascomycota</taxon>
        <taxon>Pezizomycotina</taxon>
        <taxon>Dothideomycetes</taxon>
        <taxon>Pleosporomycetidae</taxon>
        <taxon>Pleosporales</taxon>
        <taxon>Massarineae</taxon>
        <taxon>Periconiaceae</taxon>
        <taxon>Periconia</taxon>
    </lineage>
</organism>
<dbReference type="EMBL" id="KZ805429">
    <property type="protein sequence ID" value="PVH97728.1"/>
    <property type="molecule type" value="Genomic_DNA"/>
</dbReference>
<proteinExistence type="predicted"/>
<evidence type="ECO:0000256" key="1">
    <source>
        <dbReference type="SAM" id="MobiDB-lite"/>
    </source>
</evidence>
<sequence>MKAGTSGCAWARGHEKPDKKCTLYKDKFLVGNGCHAAKYGMVPGKIRDTKTKTPEGQSSPVLGQKDTHEVGGKQADCDAYFEVRGYLILGTDPPLVTVHGKDSAAEREGCPKTDDGSHRVREFSAGALLEAAEYAIYSVRLKERRNTRTLGARLVAFDGSKEDDSDGKCTSMTMTKCSTTTKCAACPMTERGQEVNIWDLGEANAPTRTAKAHSRLRCCHRSDLLELRKTDGKTALIEDCVLAMKGRDQTVNRVVGTDPLSRAAGGILGNHNRPLIAGLFEKGKRLVNRGAAYRPEGQEN</sequence>
<dbReference type="Proteomes" id="UP000244855">
    <property type="component" value="Unassembled WGS sequence"/>
</dbReference>
<evidence type="ECO:0000313" key="3">
    <source>
        <dbReference type="Proteomes" id="UP000244855"/>
    </source>
</evidence>
<protein>
    <submittedName>
        <fullName evidence="2">Uncharacterized protein</fullName>
    </submittedName>
</protein>
<evidence type="ECO:0000313" key="2">
    <source>
        <dbReference type="EMBL" id="PVH97728.1"/>
    </source>
</evidence>
<reference evidence="2 3" key="1">
    <citation type="journal article" date="2018" name="Sci. Rep.">
        <title>Comparative genomics provides insights into the lifestyle and reveals functional heterogeneity of dark septate endophytic fungi.</title>
        <authorList>
            <person name="Knapp D.G."/>
            <person name="Nemeth J.B."/>
            <person name="Barry K."/>
            <person name="Hainaut M."/>
            <person name="Henrissat B."/>
            <person name="Johnson J."/>
            <person name="Kuo A."/>
            <person name="Lim J.H.P."/>
            <person name="Lipzen A."/>
            <person name="Nolan M."/>
            <person name="Ohm R.A."/>
            <person name="Tamas L."/>
            <person name="Grigoriev I.V."/>
            <person name="Spatafora J.W."/>
            <person name="Nagy L.G."/>
            <person name="Kovacs G.M."/>
        </authorList>
    </citation>
    <scope>NUCLEOTIDE SEQUENCE [LARGE SCALE GENOMIC DNA]</scope>
    <source>
        <strain evidence="2 3">DSE2036</strain>
    </source>
</reference>
<gene>
    <name evidence="2" type="ORF">DM02DRAFT_630834</name>
</gene>
<keyword evidence="3" id="KW-1185">Reference proteome</keyword>